<name>A0ABV8PYH3_9BACT</name>
<evidence type="ECO:0000313" key="6">
    <source>
        <dbReference type="EMBL" id="MFC4233158.1"/>
    </source>
</evidence>
<organism evidence="6 7">
    <name type="scientific">Parasediminibacterium paludis</name>
    <dbReference type="NCBI Taxonomy" id="908966"/>
    <lineage>
        <taxon>Bacteria</taxon>
        <taxon>Pseudomonadati</taxon>
        <taxon>Bacteroidota</taxon>
        <taxon>Chitinophagia</taxon>
        <taxon>Chitinophagales</taxon>
        <taxon>Chitinophagaceae</taxon>
        <taxon>Parasediminibacterium</taxon>
    </lineage>
</organism>
<keyword evidence="2" id="KW-0175">Coiled coil</keyword>
<dbReference type="Gene3D" id="1.10.287.470">
    <property type="entry name" value="Helix hairpin bin"/>
    <property type="match status" value="1"/>
</dbReference>
<keyword evidence="3" id="KW-0732">Signal</keyword>
<protein>
    <submittedName>
        <fullName evidence="6">Efflux RND transporter periplasmic adaptor subunit</fullName>
    </submittedName>
</protein>
<dbReference type="SUPFAM" id="SSF111369">
    <property type="entry name" value="HlyD-like secretion proteins"/>
    <property type="match status" value="1"/>
</dbReference>
<evidence type="ECO:0000259" key="4">
    <source>
        <dbReference type="Pfam" id="PF25893"/>
    </source>
</evidence>
<evidence type="ECO:0000256" key="1">
    <source>
        <dbReference type="ARBA" id="ARBA00009477"/>
    </source>
</evidence>
<dbReference type="InterPro" id="IPR006143">
    <property type="entry name" value="RND_pump_MFP"/>
</dbReference>
<evidence type="ECO:0000256" key="3">
    <source>
        <dbReference type="SAM" id="SignalP"/>
    </source>
</evidence>
<feature type="domain" description="CzcB-like alpha-helical hairpin" evidence="4">
    <location>
        <begin position="141"/>
        <end position="192"/>
    </location>
</feature>
<dbReference type="NCBIfam" id="TIGR01730">
    <property type="entry name" value="RND_mfp"/>
    <property type="match status" value="1"/>
</dbReference>
<accession>A0ABV8PYH3</accession>
<dbReference type="RefSeq" id="WP_379015320.1">
    <property type="nucleotide sequence ID" value="NZ_JBHSDC010000029.1"/>
</dbReference>
<comment type="similarity">
    <text evidence="1">Belongs to the membrane fusion protein (MFP) (TC 8.A.1) family.</text>
</comment>
<dbReference type="Pfam" id="PF25967">
    <property type="entry name" value="RND-MFP_C"/>
    <property type="match status" value="1"/>
</dbReference>
<feature type="coiled-coil region" evidence="2">
    <location>
        <begin position="172"/>
        <end position="199"/>
    </location>
</feature>
<feature type="chain" id="PRO_5045849135" evidence="3">
    <location>
        <begin position="18"/>
        <end position="394"/>
    </location>
</feature>
<dbReference type="InterPro" id="IPR058648">
    <property type="entry name" value="HH_CzcB-like"/>
</dbReference>
<dbReference type="Gene3D" id="2.40.50.100">
    <property type="match status" value="1"/>
</dbReference>
<dbReference type="InterPro" id="IPR058627">
    <property type="entry name" value="MdtA-like_C"/>
</dbReference>
<evidence type="ECO:0000259" key="5">
    <source>
        <dbReference type="Pfam" id="PF25967"/>
    </source>
</evidence>
<dbReference type="Gene3D" id="2.40.420.20">
    <property type="match status" value="1"/>
</dbReference>
<proteinExistence type="inferred from homology"/>
<keyword evidence="7" id="KW-1185">Reference proteome</keyword>
<feature type="domain" description="Multidrug resistance protein MdtA-like C-terminal permuted SH3" evidence="5">
    <location>
        <begin position="320"/>
        <end position="383"/>
    </location>
</feature>
<sequence>MQHINKIMLFTALVAIAACGGSDVAKKKADLEKLKKQQSDLTTSIASLEAEIAKLDPASVKAAQTKLVAIAPVATENFTHYIDLQGKIEAVNISYVTPRNGGGQVKAVLVKKGDIVKKGQLLLQLDNAIAKQSVVAAEQGLQTQKTQLSFAKTIYQKQKTLWDQGIGTEVQLITAKNNVESLESQVKTTEEQIKINQEQLGFSNVYADVSGVADEVNIRVGEFFTGVAGLVPQIKIVNTDNLKVTVQIPENYLNKVGVGSKLNVTLPDIHKTITATINVASKLIDAGNRSFYVEAKIPADKDFHPNQLALINIQDYSNPNAVVVPLNTLQNDEKGKYVMVAVKEGAKLIAKKKVVKAGELYGDKVEILSGLAIGDAVITEGFQGLYDGQLLTTK</sequence>
<evidence type="ECO:0000256" key="2">
    <source>
        <dbReference type="SAM" id="Coils"/>
    </source>
</evidence>
<dbReference type="PANTHER" id="PTHR30469">
    <property type="entry name" value="MULTIDRUG RESISTANCE PROTEIN MDTA"/>
    <property type="match status" value="1"/>
</dbReference>
<feature type="signal peptide" evidence="3">
    <location>
        <begin position="1"/>
        <end position="17"/>
    </location>
</feature>
<dbReference type="Gene3D" id="2.40.30.170">
    <property type="match status" value="1"/>
</dbReference>
<evidence type="ECO:0000313" key="7">
    <source>
        <dbReference type="Proteomes" id="UP001595906"/>
    </source>
</evidence>
<dbReference type="Pfam" id="PF25893">
    <property type="entry name" value="HH_CzcB"/>
    <property type="match status" value="1"/>
</dbReference>
<dbReference type="Proteomes" id="UP001595906">
    <property type="component" value="Unassembled WGS sequence"/>
</dbReference>
<reference evidence="7" key="1">
    <citation type="journal article" date="2019" name="Int. J. Syst. Evol. Microbiol.">
        <title>The Global Catalogue of Microorganisms (GCM) 10K type strain sequencing project: providing services to taxonomists for standard genome sequencing and annotation.</title>
        <authorList>
            <consortium name="The Broad Institute Genomics Platform"/>
            <consortium name="The Broad Institute Genome Sequencing Center for Infectious Disease"/>
            <person name="Wu L."/>
            <person name="Ma J."/>
        </authorList>
    </citation>
    <scope>NUCLEOTIDE SEQUENCE [LARGE SCALE GENOMIC DNA]</scope>
    <source>
        <strain evidence="7">CECT 8010</strain>
    </source>
</reference>
<comment type="caution">
    <text evidence="6">The sequence shown here is derived from an EMBL/GenBank/DDBJ whole genome shotgun (WGS) entry which is preliminary data.</text>
</comment>
<dbReference type="PROSITE" id="PS51257">
    <property type="entry name" value="PROKAR_LIPOPROTEIN"/>
    <property type="match status" value="1"/>
</dbReference>
<dbReference type="EMBL" id="JBHSDC010000029">
    <property type="protein sequence ID" value="MFC4233158.1"/>
    <property type="molecule type" value="Genomic_DNA"/>
</dbReference>
<gene>
    <name evidence="6" type="ORF">ACFOW1_14755</name>
</gene>
<dbReference type="PANTHER" id="PTHR30469:SF15">
    <property type="entry name" value="HLYD FAMILY OF SECRETION PROTEINS"/>
    <property type="match status" value="1"/>
</dbReference>